<evidence type="ECO:0000313" key="3">
    <source>
        <dbReference type="EMBL" id="KAA9040632.1"/>
    </source>
</evidence>
<keyword evidence="4" id="KW-1185">Reference proteome</keyword>
<feature type="chain" id="PRO_5023847735" evidence="1">
    <location>
        <begin position="21"/>
        <end position="193"/>
    </location>
</feature>
<gene>
    <name evidence="3" type="ORF">FW778_00905</name>
</gene>
<dbReference type="AlphaFoldDB" id="A0A5J5IMA9"/>
<comment type="caution">
    <text evidence="3">The sequence shown here is derived from an EMBL/GenBank/DDBJ whole genome shotgun (WGS) entry which is preliminary data.</text>
</comment>
<dbReference type="Pfam" id="PF13568">
    <property type="entry name" value="OMP_b-brl_2"/>
    <property type="match status" value="1"/>
</dbReference>
<dbReference type="Proteomes" id="UP000326903">
    <property type="component" value="Unassembled WGS sequence"/>
</dbReference>
<feature type="signal peptide" evidence="1">
    <location>
        <begin position="1"/>
        <end position="20"/>
    </location>
</feature>
<keyword evidence="1" id="KW-0732">Signal</keyword>
<evidence type="ECO:0000256" key="1">
    <source>
        <dbReference type="SAM" id="SignalP"/>
    </source>
</evidence>
<evidence type="ECO:0000259" key="2">
    <source>
        <dbReference type="Pfam" id="PF13568"/>
    </source>
</evidence>
<name>A0A5J5IMA9_9BACT</name>
<reference evidence="3 4" key="1">
    <citation type="submission" date="2019-09" db="EMBL/GenBank/DDBJ databases">
        <title>Draft genome sequence of Ginsengibacter sp. BR5-29.</title>
        <authorList>
            <person name="Im W.-T."/>
        </authorList>
    </citation>
    <scope>NUCLEOTIDE SEQUENCE [LARGE SCALE GENOMIC DNA]</scope>
    <source>
        <strain evidence="3 4">BR5-29</strain>
    </source>
</reference>
<protein>
    <submittedName>
        <fullName evidence="3">PorT family protein</fullName>
    </submittedName>
</protein>
<organism evidence="3 4">
    <name type="scientific">Ginsengibacter hankyongi</name>
    <dbReference type="NCBI Taxonomy" id="2607284"/>
    <lineage>
        <taxon>Bacteria</taxon>
        <taxon>Pseudomonadati</taxon>
        <taxon>Bacteroidota</taxon>
        <taxon>Chitinophagia</taxon>
        <taxon>Chitinophagales</taxon>
        <taxon>Chitinophagaceae</taxon>
        <taxon>Ginsengibacter</taxon>
    </lineage>
</organism>
<dbReference type="RefSeq" id="WP_150412692.1">
    <property type="nucleotide sequence ID" value="NZ_VYQF01000001.1"/>
</dbReference>
<feature type="domain" description="Outer membrane protein beta-barrel" evidence="2">
    <location>
        <begin position="19"/>
        <end position="170"/>
    </location>
</feature>
<evidence type="ECO:0000313" key="4">
    <source>
        <dbReference type="Proteomes" id="UP000326903"/>
    </source>
</evidence>
<sequence length="193" mass="21050">MKTKLLTFAFLLFIGSSAFSQSFSLGIKGGANLGKIEGQSFKNEFSLGYHVGGFTTIGLGKKFAIQPEVLFNQINNDTTTSFSDVFRVKNAKDIQLKYLSIPLLLNYNVTHFLAIQVGPQFGVLLNKNDNLLQNGQNAFKSGDFSLVGGVQLKLLNFRVYGRYVGGLTDLRNIGNSNTWKASAIQLGVGLSIL</sequence>
<dbReference type="InterPro" id="IPR025665">
    <property type="entry name" value="Beta-barrel_OMP_2"/>
</dbReference>
<accession>A0A5J5IMA9</accession>
<dbReference type="EMBL" id="VYQF01000001">
    <property type="protein sequence ID" value="KAA9040632.1"/>
    <property type="molecule type" value="Genomic_DNA"/>
</dbReference>
<proteinExistence type="predicted"/>